<keyword evidence="3" id="KW-1003">Cell membrane</keyword>
<evidence type="ECO:0000256" key="1">
    <source>
        <dbReference type="ARBA" id="ARBA00004429"/>
    </source>
</evidence>
<feature type="transmembrane region" description="Helical" evidence="8">
    <location>
        <begin position="110"/>
        <end position="133"/>
    </location>
</feature>
<feature type="transmembrane region" description="Helical" evidence="8">
    <location>
        <begin position="153"/>
        <end position="176"/>
    </location>
</feature>
<evidence type="ECO:0000256" key="7">
    <source>
        <dbReference type="ARBA" id="ARBA00023136"/>
    </source>
</evidence>
<comment type="subcellular location">
    <subcellularLocation>
        <location evidence="1">Cell inner membrane</location>
        <topology evidence="1">Multi-pass membrane protein</topology>
    </subcellularLocation>
</comment>
<dbReference type="Pfam" id="PF04290">
    <property type="entry name" value="DctQ"/>
    <property type="match status" value="1"/>
</dbReference>
<dbReference type="PANTHER" id="PTHR35011">
    <property type="entry name" value="2,3-DIKETO-L-GULONATE TRAP TRANSPORTER SMALL PERMEASE PROTEIN YIAM"/>
    <property type="match status" value="1"/>
</dbReference>
<feature type="transmembrane region" description="Helical" evidence="8">
    <location>
        <begin position="33"/>
        <end position="52"/>
    </location>
</feature>
<evidence type="ECO:0000256" key="8">
    <source>
        <dbReference type="SAM" id="Phobius"/>
    </source>
</evidence>
<dbReference type="GO" id="GO:0005886">
    <property type="term" value="C:plasma membrane"/>
    <property type="evidence" value="ECO:0007669"/>
    <property type="project" value="UniProtKB-SubCell"/>
</dbReference>
<name>A0A381QG12_9ZZZZ</name>
<dbReference type="InterPro" id="IPR007387">
    <property type="entry name" value="TRAP_DctQ"/>
</dbReference>
<evidence type="ECO:0000256" key="2">
    <source>
        <dbReference type="ARBA" id="ARBA00022448"/>
    </source>
</evidence>
<dbReference type="InterPro" id="IPR055348">
    <property type="entry name" value="DctQ"/>
</dbReference>
<reference evidence="10" key="1">
    <citation type="submission" date="2018-05" db="EMBL/GenBank/DDBJ databases">
        <authorList>
            <person name="Lanie J.A."/>
            <person name="Ng W.-L."/>
            <person name="Kazmierczak K.M."/>
            <person name="Andrzejewski T.M."/>
            <person name="Davidsen T.M."/>
            <person name="Wayne K.J."/>
            <person name="Tettelin H."/>
            <person name="Glass J.I."/>
            <person name="Rusch D."/>
            <person name="Podicherti R."/>
            <person name="Tsui H.-C.T."/>
            <person name="Winkler M.E."/>
        </authorList>
    </citation>
    <scope>NUCLEOTIDE SEQUENCE</scope>
</reference>
<evidence type="ECO:0000256" key="3">
    <source>
        <dbReference type="ARBA" id="ARBA00022475"/>
    </source>
</evidence>
<dbReference type="PANTHER" id="PTHR35011:SF10">
    <property type="entry name" value="TRAP TRANSPORTER SMALL PERMEASE PROTEIN"/>
    <property type="match status" value="1"/>
</dbReference>
<feature type="domain" description="Tripartite ATP-independent periplasmic transporters DctQ component" evidence="9">
    <location>
        <begin position="51"/>
        <end position="179"/>
    </location>
</feature>
<evidence type="ECO:0000313" key="10">
    <source>
        <dbReference type="EMBL" id="SUZ78272.1"/>
    </source>
</evidence>
<evidence type="ECO:0000256" key="5">
    <source>
        <dbReference type="ARBA" id="ARBA00022692"/>
    </source>
</evidence>
<keyword evidence="6 8" id="KW-1133">Transmembrane helix</keyword>
<gene>
    <name evidence="10" type="ORF">METZ01_LOCUS31126</name>
</gene>
<keyword evidence="5 8" id="KW-0812">Transmembrane</keyword>
<protein>
    <recommendedName>
        <fullName evidence="9">Tripartite ATP-independent periplasmic transporters DctQ component domain-containing protein</fullName>
    </recommendedName>
</protein>
<accession>A0A381QG12</accession>
<dbReference type="GO" id="GO:0015740">
    <property type="term" value="P:C4-dicarboxylate transport"/>
    <property type="evidence" value="ECO:0007669"/>
    <property type="project" value="TreeGrafter"/>
</dbReference>
<feature type="transmembrane region" description="Helical" evidence="8">
    <location>
        <begin position="72"/>
        <end position="89"/>
    </location>
</feature>
<keyword evidence="4" id="KW-0997">Cell inner membrane</keyword>
<keyword evidence="2" id="KW-0813">Transport</keyword>
<sequence length="211" mass="23208">MASEAQAGYQGKATVASNLLYGIRAITRVTDKIYFVMAWVCGLELLLLGFFITYQVVARKLGWVMAPATDVMSGYVLAMSATWAFSYSLRSGSHVRIDVLLPYMSKNIRAIADWTAVLAVAFFAYITAWKMWGNVVDNYTRGVVTNDYPLTPLFIPKIVVALGFTLLVITAVQMMLSMISEAWLTRLHKKLGGDEIQSLSVMGNEEAAAAA</sequence>
<dbReference type="AlphaFoldDB" id="A0A381QG12"/>
<evidence type="ECO:0000259" key="9">
    <source>
        <dbReference type="Pfam" id="PF04290"/>
    </source>
</evidence>
<organism evidence="10">
    <name type="scientific">marine metagenome</name>
    <dbReference type="NCBI Taxonomy" id="408172"/>
    <lineage>
        <taxon>unclassified sequences</taxon>
        <taxon>metagenomes</taxon>
        <taxon>ecological metagenomes</taxon>
    </lineage>
</organism>
<evidence type="ECO:0000256" key="4">
    <source>
        <dbReference type="ARBA" id="ARBA00022519"/>
    </source>
</evidence>
<dbReference type="EMBL" id="UINC01001347">
    <property type="protein sequence ID" value="SUZ78272.1"/>
    <property type="molecule type" value="Genomic_DNA"/>
</dbReference>
<proteinExistence type="predicted"/>
<dbReference type="GO" id="GO:0022857">
    <property type="term" value="F:transmembrane transporter activity"/>
    <property type="evidence" value="ECO:0007669"/>
    <property type="project" value="TreeGrafter"/>
</dbReference>
<keyword evidence="7 8" id="KW-0472">Membrane</keyword>
<evidence type="ECO:0000256" key="6">
    <source>
        <dbReference type="ARBA" id="ARBA00022989"/>
    </source>
</evidence>